<dbReference type="EMBL" id="QMQB01000040">
    <property type="protein sequence ID" value="RLE14389.1"/>
    <property type="molecule type" value="Genomic_DNA"/>
</dbReference>
<dbReference type="SUPFAM" id="SSF51735">
    <property type="entry name" value="NAD(P)-binding Rossmann-fold domains"/>
    <property type="match status" value="1"/>
</dbReference>
<proteinExistence type="predicted"/>
<dbReference type="Gene3D" id="3.90.180.10">
    <property type="entry name" value="Medium-chain alcohol dehydrogenases, catalytic domain"/>
    <property type="match status" value="1"/>
</dbReference>
<dbReference type="Proteomes" id="UP000267654">
    <property type="component" value="Unassembled WGS sequence"/>
</dbReference>
<sequence length="131" mass="14271">MTTVKNDYIKKVIQATEGLGSDVVIVACPSAKAQMDSLKMARKGGSVIFFGGLPPGKSMASLDTNLIHYKALHILGSTTFSPEHNRMALKLISTGKIEAKKYITHTFPLKDFKEAIRVIEKGEALKVVLKP</sequence>
<evidence type="ECO:0000259" key="2">
    <source>
        <dbReference type="Pfam" id="PF00107"/>
    </source>
</evidence>
<evidence type="ECO:0000256" key="1">
    <source>
        <dbReference type="ARBA" id="ARBA00023002"/>
    </source>
</evidence>
<dbReference type="InterPro" id="IPR036291">
    <property type="entry name" value="NAD(P)-bd_dom_sf"/>
</dbReference>
<protein>
    <recommendedName>
        <fullName evidence="2">Alcohol dehydrogenase-like C-terminal domain-containing protein</fullName>
    </recommendedName>
</protein>
<dbReference type="GO" id="GO:0016491">
    <property type="term" value="F:oxidoreductase activity"/>
    <property type="evidence" value="ECO:0007669"/>
    <property type="project" value="UniProtKB-KW"/>
</dbReference>
<comment type="caution">
    <text evidence="3">The sequence shown here is derived from an EMBL/GenBank/DDBJ whole genome shotgun (WGS) entry which is preliminary data.</text>
</comment>
<dbReference type="PANTHER" id="PTHR43401">
    <property type="entry name" value="L-THREONINE 3-DEHYDROGENASE"/>
    <property type="match status" value="1"/>
</dbReference>
<dbReference type="Pfam" id="PF00107">
    <property type="entry name" value="ADH_zinc_N"/>
    <property type="match status" value="1"/>
</dbReference>
<keyword evidence="1" id="KW-0560">Oxidoreductase</keyword>
<evidence type="ECO:0000313" key="3">
    <source>
        <dbReference type="EMBL" id="RLE14389.1"/>
    </source>
</evidence>
<feature type="domain" description="Alcohol dehydrogenase-like C-terminal" evidence="2">
    <location>
        <begin position="5"/>
        <end position="93"/>
    </location>
</feature>
<dbReference type="AlphaFoldDB" id="A0A662DJV0"/>
<gene>
    <name evidence="3" type="ORF">DRI96_01545</name>
</gene>
<accession>A0A662DJV0</accession>
<name>A0A662DJV0_UNCAE</name>
<dbReference type="InterPro" id="IPR050129">
    <property type="entry name" value="Zn_alcohol_dh"/>
</dbReference>
<dbReference type="Gene3D" id="3.40.50.720">
    <property type="entry name" value="NAD(P)-binding Rossmann-like Domain"/>
    <property type="match status" value="1"/>
</dbReference>
<evidence type="ECO:0000313" key="4">
    <source>
        <dbReference type="Proteomes" id="UP000267654"/>
    </source>
</evidence>
<organism evidence="3 4">
    <name type="scientific">Aerophobetes bacterium</name>
    <dbReference type="NCBI Taxonomy" id="2030807"/>
    <lineage>
        <taxon>Bacteria</taxon>
        <taxon>Candidatus Aerophobota</taxon>
    </lineage>
</organism>
<dbReference type="PANTHER" id="PTHR43401:SF2">
    <property type="entry name" value="L-THREONINE 3-DEHYDROGENASE"/>
    <property type="match status" value="1"/>
</dbReference>
<reference evidence="3 4" key="1">
    <citation type="submission" date="2018-06" db="EMBL/GenBank/DDBJ databases">
        <title>Extensive metabolic versatility and redundancy in microbially diverse, dynamic hydrothermal sediments.</title>
        <authorList>
            <person name="Dombrowski N."/>
            <person name="Teske A."/>
            <person name="Baker B.J."/>
        </authorList>
    </citation>
    <scope>NUCLEOTIDE SEQUENCE [LARGE SCALE GENOMIC DNA]</scope>
    <source>
        <strain evidence="3">B19_G9</strain>
    </source>
</reference>
<dbReference type="InterPro" id="IPR013149">
    <property type="entry name" value="ADH-like_C"/>
</dbReference>